<evidence type="ECO:0000256" key="10">
    <source>
        <dbReference type="ARBA" id="ARBA00023012"/>
    </source>
</evidence>
<dbReference type="NCBIfam" id="NF046044">
    <property type="entry name" value="PnpS"/>
    <property type="match status" value="1"/>
</dbReference>
<evidence type="ECO:0000256" key="5">
    <source>
        <dbReference type="ARBA" id="ARBA00022553"/>
    </source>
</evidence>
<dbReference type="SUPFAM" id="SSF55785">
    <property type="entry name" value="PYP-like sensor domain (PAS domain)"/>
    <property type="match status" value="1"/>
</dbReference>
<keyword evidence="8" id="KW-0418">Kinase</keyword>
<dbReference type="Proteomes" id="UP000030401">
    <property type="component" value="Unassembled WGS sequence"/>
</dbReference>
<keyword evidence="7" id="KW-0547">Nucleotide-binding</keyword>
<comment type="catalytic activity">
    <reaction evidence="1">
        <text>ATP + protein L-histidine = ADP + protein N-phospho-L-histidine.</text>
        <dbReference type="EC" id="2.7.13.3"/>
    </reaction>
</comment>
<dbReference type="GO" id="GO:0005886">
    <property type="term" value="C:plasma membrane"/>
    <property type="evidence" value="ECO:0007669"/>
    <property type="project" value="UniProtKB-SubCell"/>
</dbReference>
<dbReference type="InterPro" id="IPR003661">
    <property type="entry name" value="HisK_dim/P_dom"/>
</dbReference>
<dbReference type="RefSeq" id="WP_036831419.1">
    <property type="nucleotide sequence ID" value="NZ_AVPG01000001.1"/>
</dbReference>
<dbReference type="SMART" id="SM00091">
    <property type="entry name" value="PAS"/>
    <property type="match status" value="1"/>
</dbReference>
<evidence type="ECO:0000256" key="3">
    <source>
        <dbReference type="ARBA" id="ARBA00012438"/>
    </source>
</evidence>
<keyword evidence="12" id="KW-1133">Transmembrane helix</keyword>
<dbReference type="SUPFAM" id="SSF55874">
    <property type="entry name" value="ATPase domain of HSP90 chaperone/DNA topoisomerase II/histidine kinase"/>
    <property type="match status" value="1"/>
</dbReference>
<feature type="domain" description="HAMP" evidence="14">
    <location>
        <begin position="181"/>
        <end position="233"/>
    </location>
</feature>
<dbReference type="NCBIfam" id="TIGR00229">
    <property type="entry name" value="sensory_box"/>
    <property type="match status" value="1"/>
</dbReference>
<keyword evidence="10" id="KW-0902">Two-component regulatory system</keyword>
<comment type="subcellular location">
    <subcellularLocation>
        <location evidence="2">Cell membrane</location>
        <topology evidence="2">Multi-pass membrane protein</topology>
    </subcellularLocation>
</comment>
<dbReference type="EMBL" id="AVPG01000001">
    <property type="protein sequence ID" value="KGX89088.1"/>
    <property type="molecule type" value="Genomic_DNA"/>
</dbReference>
<keyword evidence="12" id="KW-0812">Transmembrane</keyword>
<accession>A0A0A5GD14</accession>
<dbReference type="SUPFAM" id="SSF158472">
    <property type="entry name" value="HAMP domain-like"/>
    <property type="match status" value="1"/>
</dbReference>
<dbReference type="PROSITE" id="PS50885">
    <property type="entry name" value="HAMP"/>
    <property type="match status" value="1"/>
</dbReference>
<dbReference type="Pfam" id="PF00512">
    <property type="entry name" value="HisKA"/>
    <property type="match status" value="1"/>
</dbReference>
<dbReference type="GO" id="GO:0000155">
    <property type="term" value="F:phosphorelay sensor kinase activity"/>
    <property type="evidence" value="ECO:0007669"/>
    <property type="project" value="InterPro"/>
</dbReference>
<name>A0A0A5GD14_9BACI</name>
<dbReference type="InterPro" id="IPR003660">
    <property type="entry name" value="HAMP_dom"/>
</dbReference>
<dbReference type="SMART" id="SM00388">
    <property type="entry name" value="HisKA"/>
    <property type="match status" value="1"/>
</dbReference>
<feature type="transmembrane region" description="Helical" evidence="12">
    <location>
        <begin position="9"/>
        <end position="30"/>
    </location>
</feature>
<dbReference type="InterPro" id="IPR035965">
    <property type="entry name" value="PAS-like_dom_sf"/>
</dbReference>
<protein>
    <recommendedName>
        <fullName evidence="3">histidine kinase</fullName>
        <ecNumber evidence="3">2.7.13.3</ecNumber>
    </recommendedName>
</protein>
<comment type="caution">
    <text evidence="15">The sequence shown here is derived from an EMBL/GenBank/DDBJ whole genome shotgun (WGS) entry which is preliminary data.</text>
</comment>
<dbReference type="Pfam" id="PF00989">
    <property type="entry name" value="PAS"/>
    <property type="match status" value="1"/>
</dbReference>
<dbReference type="PRINTS" id="PR00344">
    <property type="entry name" value="BCTRLSENSOR"/>
</dbReference>
<dbReference type="CDD" id="cd00075">
    <property type="entry name" value="HATPase"/>
    <property type="match status" value="1"/>
</dbReference>
<dbReference type="Gene3D" id="6.10.340.10">
    <property type="match status" value="1"/>
</dbReference>
<evidence type="ECO:0000259" key="13">
    <source>
        <dbReference type="PROSITE" id="PS50109"/>
    </source>
</evidence>
<evidence type="ECO:0000256" key="7">
    <source>
        <dbReference type="ARBA" id="ARBA00022741"/>
    </source>
</evidence>
<dbReference type="PROSITE" id="PS50109">
    <property type="entry name" value="HIS_KIN"/>
    <property type="match status" value="1"/>
</dbReference>
<evidence type="ECO:0000256" key="6">
    <source>
        <dbReference type="ARBA" id="ARBA00022679"/>
    </source>
</evidence>
<keyword evidence="11 12" id="KW-0472">Membrane</keyword>
<dbReference type="SUPFAM" id="SSF47384">
    <property type="entry name" value="Homodimeric domain of signal transducing histidine kinase"/>
    <property type="match status" value="1"/>
</dbReference>
<reference evidence="15 16" key="1">
    <citation type="submission" date="2013-08" db="EMBL/GenBank/DDBJ databases">
        <authorList>
            <person name="Huang J."/>
            <person name="Wang G."/>
        </authorList>
    </citation>
    <scope>NUCLEOTIDE SEQUENCE [LARGE SCALE GENOMIC DNA]</scope>
    <source>
        <strain evidence="15 16">JSM 072002</strain>
    </source>
</reference>
<dbReference type="InterPro" id="IPR000014">
    <property type="entry name" value="PAS"/>
</dbReference>
<keyword evidence="16" id="KW-1185">Reference proteome</keyword>
<dbReference type="CDD" id="cd06225">
    <property type="entry name" value="HAMP"/>
    <property type="match status" value="1"/>
</dbReference>
<feature type="transmembrane region" description="Helical" evidence="12">
    <location>
        <begin position="157"/>
        <end position="180"/>
    </location>
</feature>
<dbReference type="FunFam" id="3.30.565.10:FF:000006">
    <property type="entry name" value="Sensor histidine kinase WalK"/>
    <property type="match status" value="1"/>
</dbReference>
<dbReference type="AlphaFoldDB" id="A0A0A5GD14"/>
<evidence type="ECO:0000259" key="14">
    <source>
        <dbReference type="PROSITE" id="PS50885"/>
    </source>
</evidence>
<dbReference type="CDD" id="cd00082">
    <property type="entry name" value="HisKA"/>
    <property type="match status" value="1"/>
</dbReference>
<evidence type="ECO:0000313" key="15">
    <source>
        <dbReference type="EMBL" id="KGX89088.1"/>
    </source>
</evidence>
<dbReference type="InterPro" id="IPR004358">
    <property type="entry name" value="Sig_transdc_His_kin-like_C"/>
</dbReference>
<keyword evidence="4" id="KW-1003">Cell membrane</keyword>
<dbReference type="PANTHER" id="PTHR45453">
    <property type="entry name" value="PHOSPHATE REGULON SENSOR PROTEIN PHOR"/>
    <property type="match status" value="1"/>
</dbReference>
<dbReference type="PANTHER" id="PTHR45453:SF1">
    <property type="entry name" value="PHOSPHATE REGULON SENSOR PROTEIN PHOR"/>
    <property type="match status" value="1"/>
</dbReference>
<dbReference type="STRING" id="1385512.N784_01815"/>
<dbReference type="GO" id="GO:0005524">
    <property type="term" value="F:ATP binding"/>
    <property type="evidence" value="ECO:0007669"/>
    <property type="project" value="UniProtKB-KW"/>
</dbReference>
<dbReference type="FunFam" id="1.10.287.130:FF:000001">
    <property type="entry name" value="Two-component sensor histidine kinase"/>
    <property type="match status" value="1"/>
</dbReference>
<keyword evidence="5" id="KW-0597">Phosphoprotein</keyword>
<dbReference type="Pfam" id="PF02518">
    <property type="entry name" value="HATPase_c"/>
    <property type="match status" value="1"/>
</dbReference>
<dbReference type="InterPro" id="IPR005467">
    <property type="entry name" value="His_kinase_dom"/>
</dbReference>
<dbReference type="InterPro" id="IPR050351">
    <property type="entry name" value="BphY/WalK/GraS-like"/>
</dbReference>
<dbReference type="Gene3D" id="3.30.565.10">
    <property type="entry name" value="Histidine kinase-like ATPase, C-terminal domain"/>
    <property type="match status" value="1"/>
</dbReference>
<sequence length="583" mass="66602">MRKQVSRPFLSYSILAIILMMGLGIVLAQLTKNFIVDIIEERVKNDAHYLVDLLDNADGVSQLEHISDKLNIALVYKQDADVVFDTTDDVLDLSEKERESVQQFVQSYDLSLSPMNKGQLKNNIFYFPFQINDNDELSGTIFMIIKVNAVTDITKHIWLIIGITVFIGILVMATLGRSIFEKYIKPIRSAARVADELAQGNYRARTYEGNFGEAAQLTSSINVLARNLQEMSMVQEMQNDRLEAVINNMGNGLVLIDEKGYVNLVNKAFLDSFKGEYNDYLGHLYYQAIQEEEVHKAVKEVFMTEQHVRHSFTRRLQIERRFLEVLGAPIINESYEWKGVVLVFHDITELKNLEQTRKDFVANVSHELRTPITSIRGFSETLLDGAMQDEALREQFINIILKESQRLQSLIHDLLELSKLEKEEFQLNIEPISIRAMINDIIPIVEQQADEKEITIHTHFEEDVLMEGDAARLKQVVMNLLGNAIHYSHPRGSVTVSIKKHQADVHIMVEDNGVGIPEEEVPRIFERFYRVDKARSRNSGGTGLGLAIVKHIVEAHHGTIKVDSVYEKGTTFHIFIPMKFTLN</sequence>
<evidence type="ECO:0000256" key="2">
    <source>
        <dbReference type="ARBA" id="ARBA00004651"/>
    </source>
</evidence>
<evidence type="ECO:0000313" key="16">
    <source>
        <dbReference type="Proteomes" id="UP000030401"/>
    </source>
</evidence>
<dbReference type="GO" id="GO:0004721">
    <property type="term" value="F:phosphoprotein phosphatase activity"/>
    <property type="evidence" value="ECO:0007669"/>
    <property type="project" value="TreeGrafter"/>
</dbReference>
<keyword evidence="9" id="KW-0067">ATP-binding</keyword>
<evidence type="ECO:0000256" key="9">
    <source>
        <dbReference type="ARBA" id="ARBA00022840"/>
    </source>
</evidence>
<dbReference type="InterPro" id="IPR036890">
    <property type="entry name" value="HATPase_C_sf"/>
</dbReference>
<feature type="domain" description="Histidine kinase" evidence="13">
    <location>
        <begin position="363"/>
        <end position="580"/>
    </location>
</feature>
<dbReference type="InterPro" id="IPR003594">
    <property type="entry name" value="HATPase_dom"/>
</dbReference>
<gene>
    <name evidence="15" type="ORF">N784_01815</name>
</gene>
<keyword evidence="6" id="KW-0808">Transferase</keyword>
<evidence type="ECO:0000256" key="1">
    <source>
        <dbReference type="ARBA" id="ARBA00000085"/>
    </source>
</evidence>
<dbReference type="GO" id="GO:0006355">
    <property type="term" value="P:regulation of DNA-templated transcription"/>
    <property type="evidence" value="ECO:0007669"/>
    <property type="project" value="InterPro"/>
</dbReference>
<evidence type="ECO:0000256" key="8">
    <source>
        <dbReference type="ARBA" id="ARBA00022777"/>
    </source>
</evidence>
<dbReference type="EC" id="2.7.13.3" evidence="3"/>
<dbReference type="OrthoDB" id="9813151at2"/>
<dbReference type="SMART" id="SM00387">
    <property type="entry name" value="HATPase_c"/>
    <property type="match status" value="1"/>
</dbReference>
<dbReference type="InterPro" id="IPR036097">
    <property type="entry name" value="HisK_dim/P_sf"/>
</dbReference>
<dbReference type="CDD" id="cd00130">
    <property type="entry name" value="PAS"/>
    <property type="match status" value="1"/>
</dbReference>
<evidence type="ECO:0000256" key="12">
    <source>
        <dbReference type="SAM" id="Phobius"/>
    </source>
</evidence>
<dbReference type="GO" id="GO:0016036">
    <property type="term" value="P:cellular response to phosphate starvation"/>
    <property type="evidence" value="ECO:0007669"/>
    <property type="project" value="TreeGrafter"/>
</dbReference>
<dbReference type="eggNOG" id="COG5002">
    <property type="taxonomic scope" value="Bacteria"/>
</dbReference>
<evidence type="ECO:0000256" key="11">
    <source>
        <dbReference type="ARBA" id="ARBA00023136"/>
    </source>
</evidence>
<dbReference type="Gene3D" id="3.30.450.20">
    <property type="entry name" value="PAS domain"/>
    <property type="match status" value="1"/>
</dbReference>
<dbReference type="InterPro" id="IPR013767">
    <property type="entry name" value="PAS_fold"/>
</dbReference>
<dbReference type="Gene3D" id="1.10.287.130">
    <property type="match status" value="1"/>
</dbReference>
<organism evidence="15 16">
    <name type="scientific">Pontibacillus litoralis JSM 072002</name>
    <dbReference type="NCBI Taxonomy" id="1385512"/>
    <lineage>
        <taxon>Bacteria</taxon>
        <taxon>Bacillati</taxon>
        <taxon>Bacillota</taxon>
        <taxon>Bacilli</taxon>
        <taxon>Bacillales</taxon>
        <taxon>Bacillaceae</taxon>
        <taxon>Pontibacillus</taxon>
    </lineage>
</organism>
<proteinExistence type="predicted"/>
<evidence type="ECO:0000256" key="4">
    <source>
        <dbReference type="ARBA" id="ARBA00022475"/>
    </source>
</evidence>